<sequence>MEEQSHNTHNTPPHPQSSKEFCFVPVPQWLIFDSNKPMTLSIWMNIALGLGATFTVANLYYCQPMLGINSFLAVIPTLIQSGYAVGVLFISPLGDLVQRRQLVLGLITCTTATTIGLAVTTSFTAFAVLNFLIGIFSVIPQILVPLAADLAPVDRKAGAIAIIWSSLMMGILVARLLAGIVVEFASLHVVYYMAIGIQACVLGGAYLIIPNYPAKDAEGSYSEILRTMGHLAITEPLLIMNTISIFLSTACFAGFWISLTFLLESPYSYSTLDIGLFALLGILGVTMAPFFGRMIDRIFPWYSILGSLCLLLLFQAVLVIGAGLNITTVIIAALGLDLFRTTVQVSLTASSFSLNTSARSRINAVMAVAMPLGQVMGTSASSRIFLRYGWRSCYGLALAWTVLQVFLLLARGPHCPPSKWIGYEGGWRIRKAPINDISTGSNLHAEDPEGK</sequence>
<dbReference type="EMBL" id="MU795407">
    <property type="protein sequence ID" value="KAJ3806569.1"/>
    <property type="molecule type" value="Genomic_DNA"/>
</dbReference>
<dbReference type="Proteomes" id="UP001163835">
    <property type="component" value="Unassembled WGS sequence"/>
</dbReference>
<reference evidence="1" key="1">
    <citation type="submission" date="2022-09" db="EMBL/GenBank/DDBJ databases">
        <title>A Global Phylogenomic Analysis of the Shiitake Genus Lentinula.</title>
        <authorList>
            <consortium name="DOE Joint Genome Institute"/>
            <person name="Sierra-Patev S."/>
            <person name="Min B."/>
            <person name="Naranjo-Ortiz M."/>
            <person name="Looney B."/>
            <person name="Konkel Z."/>
            <person name="Slot J.C."/>
            <person name="Sakamoto Y."/>
            <person name="Steenwyk J.L."/>
            <person name="Rokas A."/>
            <person name="Carro J."/>
            <person name="Camarero S."/>
            <person name="Ferreira P."/>
            <person name="Molpeceres G."/>
            <person name="Ruiz-Duenas F.J."/>
            <person name="Serrano A."/>
            <person name="Henrissat B."/>
            <person name="Drula E."/>
            <person name="Hughes K.W."/>
            <person name="Mata J.L."/>
            <person name="Ishikawa N.K."/>
            <person name="Vargas-Isla R."/>
            <person name="Ushijima S."/>
            <person name="Smith C.A."/>
            <person name="Ahrendt S."/>
            <person name="Andreopoulos W."/>
            <person name="He G."/>
            <person name="Labutti K."/>
            <person name="Lipzen A."/>
            <person name="Ng V."/>
            <person name="Riley R."/>
            <person name="Sandor L."/>
            <person name="Barry K."/>
            <person name="Martinez A.T."/>
            <person name="Xiao Y."/>
            <person name="Gibbons J.G."/>
            <person name="Terashima K."/>
            <person name="Grigoriev I.V."/>
            <person name="Hibbett D.S."/>
        </authorList>
    </citation>
    <scope>NUCLEOTIDE SEQUENCE</scope>
    <source>
        <strain evidence="1">TMI1499</strain>
    </source>
</reference>
<comment type="caution">
    <text evidence="1">The sequence shown here is derived from an EMBL/GenBank/DDBJ whole genome shotgun (WGS) entry which is preliminary data.</text>
</comment>
<evidence type="ECO:0000313" key="2">
    <source>
        <dbReference type="Proteomes" id="UP001163835"/>
    </source>
</evidence>
<name>A0ACC1TPB8_9AGAR</name>
<keyword evidence="2" id="KW-1185">Reference proteome</keyword>
<gene>
    <name evidence="1" type="ORF">F5876DRAFT_91010</name>
</gene>
<evidence type="ECO:0000313" key="1">
    <source>
        <dbReference type="EMBL" id="KAJ3806569.1"/>
    </source>
</evidence>
<organism evidence="1 2">
    <name type="scientific">Lentinula aff. lateritia</name>
    <dbReference type="NCBI Taxonomy" id="2804960"/>
    <lineage>
        <taxon>Eukaryota</taxon>
        <taxon>Fungi</taxon>
        <taxon>Dikarya</taxon>
        <taxon>Basidiomycota</taxon>
        <taxon>Agaricomycotina</taxon>
        <taxon>Agaricomycetes</taxon>
        <taxon>Agaricomycetidae</taxon>
        <taxon>Agaricales</taxon>
        <taxon>Marasmiineae</taxon>
        <taxon>Omphalotaceae</taxon>
        <taxon>Lentinula</taxon>
    </lineage>
</organism>
<proteinExistence type="predicted"/>
<protein>
    <submittedName>
        <fullName evidence="1">MFS superfamily</fullName>
    </submittedName>
</protein>
<accession>A0ACC1TPB8</accession>